<dbReference type="PANTHER" id="PTHR33904">
    <property type="entry name" value="ESSENTIAL MCU REGULATOR, MITOCHONDRIAL"/>
    <property type="match status" value="1"/>
</dbReference>
<comment type="subcellular location">
    <subcellularLocation>
        <location evidence="1 15">Mitochondrion inner membrane</location>
        <topology evidence="1 15">Single-pass membrane protein</topology>
    </subcellularLocation>
</comment>
<feature type="non-terminal residue" evidence="16">
    <location>
        <position position="1"/>
    </location>
</feature>
<evidence type="ECO:0000256" key="11">
    <source>
        <dbReference type="ARBA" id="ARBA00023065"/>
    </source>
</evidence>
<dbReference type="AlphaFoldDB" id="K9J1C7"/>
<dbReference type="GO" id="GO:0036444">
    <property type="term" value="P:calcium import into the mitochondrion"/>
    <property type="evidence" value="ECO:0007669"/>
    <property type="project" value="UniProtKB-UniRule"/>
</dbReference>
<sequence>LPSATRTRRAARSVRPGLASAPGSIARLEAAFFLRAVPGPGAGVWGAGDGVRGGSLAGIRPRPIRGSPEPTDLEERWRHLRRTGRLRSEPGTVQMSFGLLRVFSIVIPFLYVGTLISKNFAALLEEHDIFVPEDDDDDD</sequence>
<dbReference type="EMBL" id="GABZ01002939">
    <property type="protein sequence ID" value="JAA50586.1"/>
    <property type="molecule type" value="mRNA"/>
</dbReference>
<comment type="subunit">
    <text evidence="15">Component of the uniplex complex. Interacts (via the transmembrane region) with MCU (via the first transmembrane region); the interaction is direct.</text>
</comment>
<keyword evidence="5 15" id="KW-0109">Calcium transport</keyword>
<evidence type="ECO:0000256" key="1">
    <source>
        <dbReference type="ARBA" id="ARBA00004434"/>
    </source>
</evidence>
<evidence type="ECO:0000256" key="6">
    <source>
        <dbReference type="ARBA" id="ARBA00022692"/>
    </source>
</evidence>
<evidence type="ECO:0000256" key="15">
    <source>
        <dbReference type="RuleBase" id="RU369077"/>
    </source>
</evidence>
<keyword evidence="13 15" id="KW-0472">Membrane</keyword>
<dbReference type="InterPro" id="IPR018782">
    <property type="entry name" value="MCU_reg"/>
</dbReference>
<reference evidence="16" key="1">
    <citation type="submission" date="2012-11" db="EMBL/GenBank/DDBJ databases">
        <title>The Vampirome: Transcriptome and Proteome Analysis of the Submandibular and Accessory Glands of the Vampire Bat and Vector of Human Rabies, Desmodus rotundus.</title>
        <authorList>
            <person name="Francischetti I.M.B."/>
            <person name="Assumpcao T.C.F."/>
            <person name="Ma D."/>
            <person name="Vicente E.C."/>
            <person name="Ribeiro J.M.C."/>
        </authorList>
    </citation>
    <scope>NUCLEOTIDE SEQUENCE</scope>
    <source>
        <tissue evidence="16">Salivary gland</tissue>
    </source>
</reference>
<evidence type="ECO:0000256" key="5">
    <source>
        <dbReference type="ARBA" id="ARBA00022568"/>
    </source>
</evidence>
<evidence type="ECO:0000256" key="4">
    <source>
        <dbReference type="ARBA" id="ARBA00022448"/>
    </source>
</evidence>
<evidence type="ECO:0000313" key="16">
    <source>
        <dbReference type="EMBL" id="JAA50586.1"/>
    </source>
</evidence>
<evidence type="ECO:0000256" key="14">
    <source>
        <dbReference type="ARBA" id="ARBA00031235"/>
    </source>
</evidence>
<evidence type="ECO:0000256" key="10">
    <source>
        <dbReference type="ARBA" id="ARBA00022989"/>
    </source>
</evidence>
<evidence type="ECO:0000256" key="12">
    <source>
        <dbReference type="ARBA" id="ARBA00023128"/>
    </source>
</evidence>
<accession>K9J1C7</accession>
<evidence type="ECO:0000256" key="3">
    <source>
        <dbReference type="ARBA" id="ARBA00022180"/>
    </source>
</evidence>
<comment type="similarity">
    <text evidence="2 15">Belongs to the SMDT1/EMRE family.</text>
</comment>
<keyword evidence="9 15" id="KW-0809">Transit peptide</keyword>
<keyword evidence="10 15" id="KW-1133">Transmembrane helix</keyword>
<dbReference type="GO" id="GO:0051560">
    <property type="term" value="P:mitochondrial calcium ion homeostasis"/>
    <property type="evidence" value="ECO:0007669"/>
    <property type="project" value="UniProtKB-UniRule"/>
</dbReference>
<feature type="transmembrane region" description="Helical" evidence="15">
    <location>
        <begin position="95"/>
        <end position="116"/>
    </location>
</feature>
<name>K9J1C7_DESRO</name>
<dbReference type="Pfam" id="PF10161">
    <property type="entry name" value="DDDD"/>
    <property type="match status" value="1"/>
</dbReference>
<organism evidence="16">
    <name type="scientific">Desmodus rotundus</name>
    <name type="common">Vampire bat</name>
    <dbReference type="NCBI Taxonomy" id="9430"/>
    <lineage>
        <taxon>Eukaryota</taxon>
        <taxon>Metazoa</taxon>
        <taxon>Chordata</taxon>
        <taxon>Craniata</taxon>
        <taxon>Vertebrata</taxon>
        <taxon>Euteleostomi</taxon>
        <taxon>Mammalia</taxon>
        <taxon>Eutheria</taxon>
        <taxon>Laurasiatheria</taxon>
        <taxon>Chiroptera</taxon>
        <taxon>Yangochiroptera</taxon>
        <taxon>Phyllostomidae</taxon>
        <taxon>Desmodontinae</taxon>
        <taxon>Desmodus</taxon>
    </lineage>
</organism>
<keyword evidence="8 15" id="KW-0106">Calcium</keyword>
<dbReference type="GO" id="GO:1990246">
    <property type="term" value="C:uniplex complex"/>
    <property type="evidence" value="ECO:0007669"/>
    <property type="project" value="UniProtKB-UniRule"/>
</dbReference>
<keyword evidence="11 15" id="KW-0406">Ion transport</keyword>
<keyword evidence="4 15" id="KW-0813">Transport</keyword>
<evidence type="ECO:0000256" key="2">
    <source>
        <dbReference type="ARBA" id="ARBA00008958"/>
    </source>
</evidence>
<evidence type="ECO:0000256" key="9">
    <source>
        <dbReference type="ARBA" id="ARBA00022946"/>
    </source>
</evidence>
<evidence type="ECO:0000256" key="7">
    <source>
        <dbReference type="ARBA" id="ARBA00022792"/>
    </source>
</evidence>
<proteinExistence type="evidence at transcript level"/>
<keyword evidence="7 15" id="KW-0999">Mitochondrion inner membrane</keyword>
<comment type="function">
    <text evidence="15">Essential regulatory subunit of the mitochondrial calcium uniporter complex (uniplex), a complex that mediates calcium uptake into mitochondria.</text>
</comment>
<evidence type="ECO:0000256" key="8">
    <source>
        <dbReference type="ARBA" id="ARBA00022837"/>
    </source>
</evidence>
<dbReference type="PANTHER" id="PTHR33904:SF1">
    <property type="entry name" value="ESSENTIAL MCU REGULATOR, MITOCHONDRIAL"/>
    <property type="match status" value="1"/>
</dbReference>
<keyword evidence="6 15" id="KW-0812">Transmembrane</keyword>
<evidence type="ECO:0000256" key="13">
    <source>
        <dbReference type="ARBA" id="ARBA00023136"/>
    </source>
</evidence>
<keyword evidence="12 15" id="KW-0496">Mitochondrion</keyword>
<protein>
    <recommendedName>
        <fullName evidence="3 15">Essential MCU regulator, mitochondrial</fullName>
    </recommendedName>
    <alternativeName>
        <fullName evidence="14 15">Single-pass membrane protein with aspartate-rich tail 1, mitochondrial</fullName>
    </alternativeName>
</protein>